<keyword evidence="1" id="KW-1133">Transmembrane helix</keyword>
<dbReference type="InterPro" id="IPR036374">
    <property type="entry name" value="OxRdtase_Mopterin-bd_sf"/>
</dbReference>
<dbReference type="SUPFAM" id="SSF56524">
    <property type="entry name" value="Oxidoreductase molybdopterin-binding domain"/>
    <property type="match status" value="1"/>
</dbReference>
<organism evidence="3 4">
    <name type="scientific">Nocardioides ganghwensis</name>
    <dbReference type="NCBI Taxonomy" id="252230"/>
    <lineage>
        <taxon>Bacteria</taxon>
        <taxon>Bacillati</taxon>
        <taxon>Actinomycetota</taxon>
        <taxon>Actinomycetes</taxon>
        <taxon>Propionibacteriales</taxon>
        <taxon>Nocardioidaceae</taxon>
        <taxon>Nocardioides</taxon>
    </lineage>
</organism>
<name>A0A4Q2SGA4_9ACTN</name>
<dbReference type="GO" id="GO:0008482">
    <property type="term" value="F:sulfite oxidase activity"/>
    <property type="evidence" value="ECO:0007669"/>
    <property type="project" value="TreeGrafter"/>
</dbReference>
<dbReference type="PANTHER" id="PTHR19372">
    <property type="entry name" value="SULFITE REDUCTASE"/>
    <property type="match status" value="1"/>
</dbReference>
<dbReference type="PANTHER" id="PTHR19372:SF7">
    <property type="entry name" value="SULFITE OXIDASE, MITOCHONDRIAL"/>
    <property type="match status" value="1"/>
</dbReference>
<reference evidence="3 4" key="1">
    <citation type="submission" date="2019-01" db="EMBL/GenBank/DDBJ databases">
        <title>Novel species of Nocardioides.</title>
        <authorList>
            <person name="Liu Q."/>
            <person name="Xin Y.-H."/>
        </authorList>
    </citation>
    <scope>NUCLEOTIDE SEQUENCE [LARGE SCALE GENOMIC DNA]</scope>
    <source>
        <strain evidence="3 4">CGMCC 4.6875</strain>
    </source>
</reference>
<keyword evidence="1" id="KW-0812">Transmembrane</keyword>
<sequence length="505" mass="53928">MTTRRPPWVLAGVLAGLAGLATSYATAMVLTIRESPVVAVAELVIRLTPGPVVESAISILGLFDKPFLVAVILLVLLALFALAGMLARRSWWAPLLVWFPLAGVGLVAVLVQRGAGPVDVLPVAVGLVTWVTLHSALTDALHRGLSRPDLESHERRVFLVVAGVVSVAAVGIAVAGRLVGAGRRHVEVSRRLLRIPGVTRRQPPADTSVGLEGIAPWQTPNEDFYLIDTTIAKPTIEPEDWSLRIHGLVERELTLSYSDLVRRQMTESWITLNCVSNEVGGGLVGNARWSGVRIADLLADLGVSDEADCVLQTSHDGWTCATPLAALTDDRDAMLAVAMNGRPLPIEHGFPVRTIVPGLYGYVSATKWVVDLRVSTFAESTGYWTTRGWSAEGPVKIASRIDVPRGGDEVPAGPVSFGGVAWHQRTGIESVEVQVDGGEWTAAELGGVPSVDTWVQWAVTLDVAEGDHEVRVRATGKDGETQTSVVRATDPDGATGWHAIEFSAV</sequence>
<gene>
    <name evidence="3" type="ORF">EUA07_01725</name>
</gene>
<feature type="domain" description="Oxidoreductase molybdopterin-binding" evidence="2">
    <location>
        <begin position="234"/>
        <end position="384"/>
    </location>
</feature>
<dbReference type="InterPro" id="IPR000572">
    <property type="entry name" value="OxRdtase_Mopterin-bd_dom"/>
</dbReference>
<dbReference type="AlphaFoldDB" id="A0A4Q2SGA4"/>
<evidence type="ECO:0000313" key="4">
    <source>
        <dbReference type="Proteomes" id="UP000293291"/>
    </source>
</evidence>
<evidence type="ECO:0000259" key="2">
    <source>
        <dbReference type="Pfam" id="PF00174"/>
    </source>
</evidence>
<comment type="caution">
    <text evidence="3">The sequence shown here is derived from an EMBL/GenBank/DDBJ whole genome shotgun (WGS) entry which is preliminary data.</text>
</comment>
<proteinExistence type="predicted"/>
<feature type="transmembrane region" description="Helical" evidence="1">
    <location>
        <begin position="157"/>
        <end position="180"/>
    </location>
</feature>
<dbReference type="GO" id="GO:0043546">
    <property type="term" value="F:molybdopterin cofactor binding"/>
    <property type="evidence" value="ECO:0007669"/>
    <property type="project" value="TreeGrafter"/>
</dbReference>
<protein>
    <submittedName>
        <fullName evidence="3">Oxidoreductase</fullName>
    </submittedName>
</protein>
<keyword evidence="4" id="KW-1185">Reference proteome</keyword>
<dbReference type="Gene3D" id="2.60.40.650">
    <property type="match status" value="1"/>
</dbReference>
<feature type="transmembrane region" description="Helical" evidence="1">
    <location>
        <begin position="91"/>
        <end position="111"/>
    </location>
</feature>
<accession>A0A4Q2SGA4</accession>
<keyword evidence="1" id="KW-0472">Membrane</keyword>
<dbReference type="InterPro" id="IPR014756">
    <property type="entry name" value="Ig_E-set"/>
</dbReference>
<evidence type="ECO:0000313" key="3">
    <source>
        <dbReference type="EMBL" id="RYC04232.1"/>
    </source>
</evidence>
<dbReference type="GO" id="GO:0020037">
    <property type="term" value="F:heme binding"/>
    <property type="evidence" value="ECO:0007669"/>
    <property type="project" value="TreeGrafter"/>
</dbReference>
<dbReference type="Gene3D" id="3.90.420.10">
    <property type="entry name" value="Oxidoreductase, molybdopterin-binding domain"/>
    <property type="match status" value="1"/>
</dbReference>
<dbReference type="GO" id="GO:0006790">
    <property type="term" value="P:sulfur compound metabolic process"/>
    <property type="evidence" value="ECO:0007669"/>
    <property type="project" value="TreeGrafter"/>
</dbReference>
<dbReference type="Pfam" id="PF00174">
    <property type="entry name" value="Oxidored_molyb"/>
    <property type="match status" value="1"/>
</dbReference>
<feature type="transmembrane region" description="Helical" evidence="1">
    <location>
        <begin position="118"/>
        <end position="137"/>
    </location>
</feature>
<dbReference type="SUPFAM" id="SSF81296">
    <property type="entry name" value="E set domains"/>
    <property type="match status" value="1"/>
</dbReference>
<evidence type="ECO:0000256" key="1">
    <source>
        <dbReference type="SAM" id="Phobius"/>
    </source>
</evidence>
<dbReference type="EMBL" id="SDWU01000002">
    <property type="protein sequence ID" value="RYC04232.1"/>
    <property type="molecule type" value="Genomic_DNA"/>
</dbReference>
<feature type="transmembrane region" description="Helical" evidence="1">
    <location>
        <begin position="67"/>
        <end position="85"/>
    </location>
</feature>
<dbReference type="RefSeq" id="WP_129453284.1">
    <property type="nucleotide sequence ID" value="NZ_JACXYX010000002.1"/>
</dbReference>
<dbReference type="Proteomes" id="UP000293291">
    <property type="component" value="Unassembled WGS sequence"/>
</dbReference>
<dbReference type="OrthoDB" id="9795587at2"/>